<evidence type="ECO:0000256" key="1">
    <source>
        <dbReference type="ARBA" id="ARBA00022617"/>
    </source>
</evidence>
<dbReference type="PROSITE" id="PS51007">
    <property type="entry name" value="CYTC"/>
    <property type="match status" value="1"/>
</dbReference>
<proteinExistence type="predicted"/>
<evidence type="ECO:0000256" key="3">
    <source>
        <dbReference type="ARBA" id="ARBA00023004"/>
    </source>
</evidence>
<dbReference type="Pfam" id="PF13442">
    <property type="entry name" value="Cytochrome_CBB3"/>
    <property type="match status" value="1"/>
</dbReference>
<comment type="caution">
    <text evidence="6">The sequence shown here is derived from an EMBL/GenBank/DDBJ whole genome shotgun (WGS) entry which is preliminary data.</text>
</comment>
<dbReference type="RefSeq" id="WP_152094089.1">
    <property type="nucleotide sequence ID" value="NZ_BLAJ01000004.1"/>
</dbReference>
<name>A0ABQ0Z7C6_9HYPH</name>
<dbReference type="Gene3D" id="1.10.760.10">
    <property type="entry name" value="Cytochrome c-like domain"/>
    <property type="match status" value="1"/>
</dbReference>
<dbReference type="PROSITE" id="PS51257">
    <property type="entry name" value="PROKAR_LIPOPROTEIN"/>
    <property type="match status" value="1"/>
</dbReference>
<dbReference type="EMBL" id="BLAJ01000004">
    <property type="protein sequence ID" value="GES51451.1"/>
    <property type="molecule type" value="Genomic_DNA"/>
</dbReference>
<dbReference type="InterPro" id="IPR009056">
    <property type="entry name" value="Cyt_c-like_dom"/>
</dbReference>
<dbReference type="SUPFAM" id="SSF46626">
    <property type="entry name" value="Cytochrome c"/>
    <property type="match status" value="1"/>
</dbReference>
<dbReference type="InterPro" id="IPR036909">
    <property type="entry name" value="Cyt_c-like_dom_sf"/>
</dbReference>
<dbReference type="Proteomes" id="UP000390335">
    <property type="component" value="Unassembled WGS sequence"/>
</dbReference>
<evidence type="ECO:0000259" key="5">
    <source>
        <dbReference type="PROSITE" id="PS51007"/>
    </source>
</evidence>
<keyword evidence="7" id="KW-1185">Reference proteome</keyword>
<organism evidence="6 7">
    <name type="scientific">Rhizobium dioscoreae</name>
    <dbReference type="NCBI Taxonomy" id="2653122"/>
    <lineage>
        <taxon>Bacteria</taxon>
        <taxon>Pseudomonadati</taxon>
        <taxon>Pseudomonadota</taxon>
        <taxon>Alphaproteobacteria</taxon>
        <taxon>Hyphomicrobiales</taxon>
        <taxon>Rhizobiaceae</taxon>
        <taxon>Rhizobium/Agrobacterium group</taxon>
        <taxon>Rhizobium</taxon>
    </lineage>
</organism>
<evidence type="ECO:0000313" key="6">
    <source>
        <dbReference type="EMBL" id="GES51451.1"/>
    </source>
</evidence>
<protein>
    <recommendedName>
        <fullName evidence="5">Cytochrome c domain-containing protein</fullName>
    </recommendedName>
</protein>
<gene>
    <name evidence="6" type="ORF">RsS93_40650</name>
</gene>
<keyword evidence="1 4" id="KW-0349">Heme</keyword>
<sequence length="177" mass="19485">MRCGLLILAPMLLLAGCDDMNHQPRYDSYEKSRLFADGKALQAPPDGTVARDDLQNVRALADRPAMNIELLQRGQQEFGIYCTPCHDNAGYGNGTVPARGFPHPPSFHIDRLRQAPSRYFVEVISKGHGVMYSYADRVSPGDRWAIAAYIRALQLSQGASVASLPPEDQAQLKRTGS</sequence>
<keyword evidence="2 4" id="KW-0479">Metal-binding</keyword>
<accession>A0ABQ0Z7C6</accession>
<reference evidence="6 7" key="1">
    <citation type="journal article" date="2020" name="Genome Biol. Evol.">
        <title>Rhizobium dioscoreae sp. nov., a plant growth-promoting bacterium isolated from yam (Dioscorea species).</title>
        <authorList>
            <person name="Ouyabe M."/>
            <person name="Tanaka N."/>
            <person name="Shiwa Y."/>
            <person name="Fujita N."/>
            <person name="Kikuno H."/>
            <person name="Babil P."/>
            <person name="Shiwachi H."/>
        </authorList>
    </citation>
    <scope>NUCLEOTIDE SEQUENCE [LARGE SCALE GENOMIC DNA]</scope>
    <source>
        <strain evidence="6 7">S-93</strain>
    </source>
</reference>
<evidence type="ECO:0000313" key="7">
    <source>
        <dbReference type="Proteomes" id="UP000390335"/>
    </source>
</evidence>
<evidence type="ECO:0000256" key="2">
    <source>
        <dbReference type="ARBA" id="ARBA00022723"/>
    </source>
</evidence>
<dbReference type="PANTHER" id="PTHR40394">
    <property type="entry name" value="LIPOPROTEIN-RELATED"/>
    <property type="match status" value="1"/>
</dbReference>
<dbReference type="PANTHER" id="PTHR40394:SF2">
    <property type="entry name" value="QUINOL:CYTOCHROME C OXIDOREDUCTASE MEMBRANE PROTEIN"/>
    <property type="match status" value="1"/>
</dbReference>
<keyword evidence="3 4" id="KW-0408">Iron</keyword>
<feature type="domain" description="Cytochrome c" evidence="5">
    <location>
        <begin position="69"/>
        <end position="154"/>
    </location>
</feature>
<evidence type="ECO:0000256" key="4">
    <source>
        <dbReference type="PROSITE-ProRule" id="PRU00433"/>
    </source>
</evidence>